<evidence type="ECO:0000256" key="1">
    <source>
        <dbReference type="SAM" id="MobiDB-lite"/>
    </source>
</evidence>
<gene>
    <name evidence="2" type="ORF">EYF80_024670</name>
</gene>
<feature type="compositionally biased region" description="Pro residues" evidence="1">
    <location>
        <begin position="94"/>
        <end position="103"/>
    </location>
</feature>
<comment type="caution">
    <text evidence="2">The sequence shown here is derived from an EMBL/GenBank/DDBJ whole genome shotgun (WGS) entry which is preliminary data.</text>
</comment>
<evidence type="ECO:0000313" key="2">
    <source>
        <dbReference type="EMBL" id="TNN65061.1"/>
    </source>
</evidence>
<name>A0A4Z2HHH5_9TELE</name>
<keyword evidence="3" id="KW-1185">Reference proteome</keyword>
<accession>A0A4Z2HHH5</accession>
<dbReference type="Proteomes" id="UP000314294">
    <property type="component" value="Unassembled WGS sequence"/>
</dbReference>
<evidence type="ECO:0000313" key="3">
    <source>
        <dbReference type="Proteomes" id="UP000314294"/>
    </source>
</evidence>
<organism evidence="2 3">
    <name type="scientific">Liparis tanakae</name>
    <name type="common">Tanaka's snailfish</name>
    <dbReference type="NCBI Taxonomy" id="230148"/>
    <lineage>
        <taxon>Eukaryota</taxon>
        <taxon>Metazoa</taxon>
        <taxon>Chordata</taxon>
        <taxon>Craniata</taxon>
        <taxon>Vertebrata</taxon>
        <taxon>Euteleostomi</taxon>
        <taxon>Actinopterygii</taxon>
        <taxon>Neopterygii</taxon>
        <taxon>Teleostei</taxon>
        <taxon>Neoteleostei</taxon>
        <taxon>Acanthomorphata</taxon>
        <taxon>Eupercaria</taxon>
        <taxon>Perciformes</taxon>
        <taxon>Cottioidei</taxon>
        <taxon>Cottales</taxon>
        <taxon>Liparidae</taxon>
        <taxon>Liparis</taxon>
    </lineage>
</organism>
<proteinExistence type="predicted"/>
<dbReference type="EMBL" id="SRLO01000241">
    <property type="protein sequence ID" value="TNN65061.1"/>
    <property type="molecule type" value="Genomic_DNA"/>
</dbReference>
<sequence length="103" mass="10931">MGCRAIAGARPTGQEASDTAGSNGPYKTGSRKDSRKEYGVLEFVCTHFYDNNTALCISLDKPHLNRRMGMSVSELLSDPNEESDPAPCTGGGLKPPPINSGET</sequence>
<reference evidence="2 3" key="1">
    <citation type="submission" date="2019-03" db="EMBL/GenBank/DDBJ databases">
        <title>First draft genome of Liparis tanakae, snailfish: a comprehensive survey of snailfish specific genes.</title>
        <authorList>
            <person name="Kim W."/>
            <person name="Song I."/>
            <person name="Jeong J.-H."/>
            <person name="Kim D."/>
            <person name="Kim S."/>
            <person name="Ryu S."/>
            <person name="Song J.Y."/>
            <person name="Lee S.K."/>
        </authorList>
    </citation>
    <scope>NUCLEOTIDE SEQUENCE [LARGE SCALE GENOMIC DNA]</scope>
    <source>
        <tissue evidence="2">Muscle</tissue>
    </source>
</reference>
<protein>
    <submittedName>
        <fullName evidence="2">Uncharacterized protein</fullName>
    </submittedName>
</protein>
<feature type="region of interest" description="Disordered" evidence="1">
    <location>
        <begin position="70"/>
        <end position="103"/>
    </location>
</feature>
<feature type="region of interest" description="Disordered" evidence="1">
    <location>
        <begin position="1"/>
        <end position="34"/>
    </location>
</feature>
<dbReference type="AlphaFoldDB" id="A0A4Z2HHH5"/>